<evidence type="ECO:0000313" key="5">
    <source>
        <dbReference type="Proteomes" id="UP000256913"/>
    </source>
</evidence>
<keyword evidence="1" id="KW-1133">Transmembrane helix</keyword>
<comment type="caution">
    <text evidence="4">The sequence shown here is derived from an EMBL/GenBank/DDBJ whole genome shotgun (WGS) entry which is preliminary data.</text>
</comment>
<keyword evidence="5" id="KW-1185">Reference proteome</keyword>
<dbReference type="RefSeq" id="WP_239096969.1">
    <property type="nucleotide sequence ID" value="NZ_BONB01000002.1"/>
</dbReference>
<dbReference type="EMBL" id="QUMQ01000001">
    <property type="protein sequence ID" value="REF99272.1"/>
    <property type="molecule type" value="Genomic_DNA"/>
</dbReference>
<name>A0A3D9ZS28_9ACTN</name>
<evidence type="ECO:0000256" key="1">
    <source>
        <dbReference type="SAM" id="Phobius"/>
    </source>
</evidence>
<evidence type="ECO:0000259" key="3">
    <source>
        <dbReference type="Pfam" id="PF13628"/>
    </source>
</evidence>
<dbReference type="AlphaFoldDB" id="A0A3D9ZS28"/>
<feature type="signal peptide" evidence="2">
    <location>
        <begin position="1"/>
        <end position="30"/>
    </location>
</feature>
<accession>A0A3D9ZS28</accession>
<feature type="chain" id="PRO_5038568101" evidence="2">
    <location>
        <begin position="31"/>
        <end position="298"/>
    </location>
</feature>
<feature type="domain" description="DUF4142" evidence="3">
    <location>
        <begin position="108"/>
        <end position="238"/>
    </location>
</feature>
<dbReference type="InterPro" id="IPR012347">
    <property type="entry name" value="Ferritin-like"/>
</dbReference>
<feature type="transmembrane region" description="Helical" evidence="1">
    <location>
        <begin position="274"/>
        <end position="295"/>
    </location>
</feature>
<keyword evidence="2" id="KW-0732">Signal</keyword>
<dbReference type="Gene3D" id="1.20.1260.10">
    <property type="match status" value="1"/>
</dbReference>
<keyword evidence="1" id="KW-0472">Membrane</keyword>
<gene>
    <name evidence="4" type="ORF">DFJ67_5306</name>
</gene>
<protein>
    <submittedName>
        <fullName evidence="4">Uncharacterized protein DUF4142</fullName>
    </submittedName>
</protein>
<reference evidence="4 5" key="1">
    <citation type="submission" date="2018-08" db="EMBL/GenBank/DDBJ databases">
        <title>Sequencing the genomes of 1000 actinobacteria strains.</title>
        <authorList>
            <person name="Klenk H.-P."/>
        </authorList>
    </citation>
    <scope>NUCLEOTIDE SEQUENCE [LARGE SCALE GENOMIC DNA]</scope>
    <source>
        <strain evidence="4 5">DSM 44099</strain>
    </source>
</reference>
<dbReference type="InterPro" id="IPR025419">
    <property type="entry name" value="DUF4142"/>
</dbReference>
<organism evidence="4 5">
    <name type="scientific">Asanoa ferruginea</name>
    <dbReference type="NCBI Taxonomy" id="53367"/>
    <lineage>
        <taxon>Bacteria</taxon>
        <taxon>Bacillati</taxon>
        <taxon>Actinomycetota</taxon>
        <taxon>Actinomycetes</taxon>
        <taxon>Micromonosporales</taxon>
        <taxon>Micromonosporaceae</taxon>
        <taxon>Asanoa</taxon>
    </lineage>
</organism>
<proteinExistence type="predicted"/>
<evidence type="ECO:0000313" key="4">
    <source>
        <dbReference type="EMBL" id="REF99272.1"/>
    </source>
</evidence>
<dbReference type="Pfam" id="PF13628">
    <property type="entry name" value="DUF4142"/>
    <property type="match status" value="1"/>
</dbReference>
<keyword evidence="1" id="KW-0812">Transmembrane</keyword>
<sequence>MKVRQLVGVGLRVLAVASLVTLVPASAAFANGHYRAAAPLAGGGDSGHDGHNMAGMTFDEHMAAMTVMSDVMKTSSLYAAPAPPLPIPVPPDVAVSKDGKYGPLGPADIDLVVKVRLAGLWEQPAGDMAVKKGASPRVREIGKMISEQHAVLDQLDRNAAAKLGIQVPDEPNADQQYWLGEMKDASGAQFDRIFVDRLRAAHGKVFSVIADVRAGTRNDVVRELASQSNQFVSTHLTLLESTDLVDWQHLALPPEPAGGVAAPAGYIKSGVNPMVVWVVLGLAVIAGGFTTIRVVRPR</sequence>
<evidence type="ECO:0000256" key="2">
    <source>
        <dbReference type="SAM" id="SignalP"/>
    </source>
</evidence>
<dbReference type="Proteomes" id="UP000256913">
    <property type="component" value="Unassembled WGS sequence"/>
</dbReference>